<sequence length="553" mass="55552">MPSKTSRTLQAAVMAAGFAAMGAGAAMATESDSRTAMPDVPKDIGAELPLHSCQAFAYQHTGSEIVPCADVTAKVGVRNVLVQPAYTLEGTALALADQFVTPGPLLDVHRVNRLSSALGHEVDEITALQTTRPDISLDVAPNNTGVLDENTSGSLLQTRVWERPENHSGFSAADTALEINAVRGYTIGQPVDPNGITRPVTGAVSQTPINSAPTLPKTSELPLVGPMADQTLTQVTSDLGSARQADPLGEVTDKVGALTSDLQLGSDNPLGGLTAQPPAPAAPADGAPREQTGGLGNLGIATPVGALTDKLLAPALAEQPPAAPAAEPARSPQAADPVSDLLGQAGIDPAGLLGGLAPAPAPAPPAPAGGPVADAVQGVTDSARALSVNETLTEAKLDPTALLGGLAGEQGPTTLPAPADRPVTDAVRGVADEARALPLTGALEQAGTLVSTNPIGGLVGDMNAPQQNQAAPAAAPEPTVVHHVRDKNKEPEINALRGTGLGELFGGELTLPAKTQEPQEPQVQPLPAPAPKAPAAAAPLGGLTQTITGTLPI</sequence>
<feature type="chain" id="PRO_5042205776" description="Secreted protein" evidence="2">
    <location>
        <begin position="29"/>
        <end position="553"/>
    </location>
</feature>
<feature type="region of interest" description="Disordered" evidence="1">
    <location>
        <begin position="203"/>
        <end position="223"/>
    </location>
</feature>
<feature type="signal peptide" evidence="2">
    <location>
        <begin position="1"/>
        <end position="28"/>
    </location>
</feature>
<feature type="region of interest" description="Disordered" evidence="1">
    <location>
        <begin position="319"/>
        <end position="346"/>
    </location>
</feature>
<keyword evidence="2" id="KW-0732">Signal</keyword>
<proteinExistence type="predicted"/>
<feature type="region of interest" description="Disordered" evidence="1">
    <location>
        <begin position="261"/>
        <end position="300"/>
    </location>
</feature>
<evidence type="ECO:0000256" key="1">
    <source>
        <dbReference type="SAM" id="MobiDB-lite"/>
    </source>
</evidence>
<feature type="compositionally biased region" description="Low complexity" evidence="1">
    <location>
        <begin position="269"/>
        <end position="286"/>
    </location>
</feature>
<feature type="compositionally biased region" description="Low complexity" evidence="1">
    <location>
        <begin position="533"/>
        <end position="553"/>
    </location>
</feature>
<name>A0AAC9PUL7_9PSEU</name>
<organism evidence="3 4">
    <name type="scientific">Actinoalloteichus fjordicus</name>
    <dbReference type="NCBI Taxonomy" id="1612552"/>
    <lineage>
        <taxon>Bacteria</taxon>
        <taxon>Bacillati</taxon>
        <taxon>Actinomycetota</taxon>
        <taxon>Actinomycetes</taxon>
        <taxon>Pseudonocardiales</taxon>
        <taxon>Pseudonocardiaceae</taxon>
        <taxon>Actinoalloteichus</taxon>
    </lineage>
</organism>
<gene>
    <name evidence="3" type="ORF">UA74_26185</name>
</gene>
<dbReference type="RefSeq" id="WP_157434460.1">
    <property type="nucleotide sequence ID" value="NZ_CP016076.1"/>
</dbReference>
<evidence type="ECO:0000313" key="4">
    <source>
        <dbReference type="Proteomes" id="UP000185511"/>
    </source>
</evidence>
<dbReference type="EMBL" id="CP016076">
    <property type="protein sequence ID" value="APU17242.1"/>
    <property type="molecule type" value="Genomic_DNA"/>
</dbReference>
<evidence type="ECO:0008006" key="5">
    <source>
        <dbReference type="Google" id="ProtNLM"/>
    </source>
</evidence>
<feature type="region of interest" description="Disordered" evidence="1">
    <location>
        <begin position="512"/>
        <end position="553"/>
    </location>
</feature>
<keyword evidence="4" id="KW-1185">Reference proteome</keyword>
<reference evidence="4" key="1">
    <citation type="submission" date="2016-06" db="EMBL/GenBank/DDBJ databases">
        <title>Complete genome sequence of Actinoalloteichus fjordicus DSM 46855 (=ADI127-17), type strain of the new species Actinoalloteichus fjordicus.</title>
        <authorList>
            <person name="Ruckert C."/>
            <person name="Nouioui I."/>
            <person name="Willmese J."/>
            <person name="van Wezel G."/>
            <person name="Klenk H.-P."/>
            <person name="Kalinowski J."/>
            <person name="Zotchev S.B."/>
        </authorList>
    </citation>
    <scope>NUCLEOTIDE SEQUENCE [LARGE SCALE GENOMIC DNA]</scope>
    <source>
        <strain evidence="4">ADI127-7</strain>
    </source>
</reference>
<evidence type="ECO:0000313" key="3">
    <source>
        <dbReference type="EMBL" id="APU17242.1"/>
    </source>
</evidence>
<accession>A0AAC9PUL7</accession>
<feature type="compositionally biased region" description="Low complexity" evidence="1">
    <location>
        <begin position="512"/>
        <end position="523"/>
    </location>
</feature>
<dbReference type="Proteomes" id="UP000185511">
    <property type="component" value="Chromosome"/>
</dbReference>
<feature type="compositionally biased region" description="Polar residues" evidence="1">
    <location>
        <begin position="203"/>
        <end position="217"/>
    </location>
</feature>
<evidence type="ECO:0000256" key="2">
    <source>
        <dbReference type="SAM" id="SignalP"/>
    </source>
</evidence>
<dbReference type="KEGG" id="acad:UA74_26185"/>
<protein>
    <recommendedName>
        <fullName evidence="5">Secreted protein</fullName>
    </recommendedName>
</protein>
<dbReference type="AlphaFoldDB" id="A0AAC9PUL7"/>
<feature type="compositionally biased region" description="Low complexity" evidence="1">
    <location>
        <begin position="319"/>
        <end position="335"/>
    </location>
</feature>